<evidence type="ECO:0000256" key="6">
    <source>
        <dbReference type="ARBA" id="ARBA00022692"/>
    </source>
</evidence>
<evidence type="ECO:0000256" key="8">
    <source>
        <dbReference type="ARBA" id="ARBA00022989"/>
    </source>
</evidence>
<dbReference type="RefSeq" id="WP_092122263.1">
    <property type="nucleotide sequence ID" value="NZ_FMXO01000014.1"/>
</dbReference>
<dbReference type="Pfam" id="PF00528">
    <property type="entry name" value="BPD_transp_1"/>
    <property type="match status" value="1"/>
</dbReference>
<dbReference type="PANTHER" id="PTHR30614">
    <property type="entry name" value="MEMBRANE COMPONENT OF AMINO ACID ABC TRANSPORTER"/>
    <property type="match status" value="1"/>
</dbReference>
<feature type="transmembrane region" description="Helical" evidence="10">
    <location>
        <begin position="102"/>
        <end position="125"/>
    </location>
</feature>
<dbReference type="AlphaFoldDB" id="A0A1G6DZ73"/>
<dbReference type="GO" id="GO:0006865">
    <property type="term" value="P:amino acid transport"/>
    <property type="evidence" value="ECO:0007669"/>
    <property type="project" value="UniProtKB-KW"/>
</dbReference>
<dbReference type="STRING" id="617002.SAMN05660653_02501"/>
<keyword evidence="8 10" id="KW-1133">Transmembrane helix</keyword>
<comment type="similarity">
    <text evidence="3">Belongs to the binding-protein-dependent transport system permease family. HisMQ subfamily.</text>
</comment>
<evidence type="ECO:0000259" key="11">
    <source>
        <dbReference type="PROSITE" id="PS50928"/>
    </source>
</evidence>
<dbReference type="GO" id="GO:0022857">
    <property type="term" value="F:transmembrane transporter activity"/>
    <property type="evidence" value="ECO:0007669"/>
    <property type="project" value="InterPro"/>
</dbReference>
<evidence type="ECO:0000256" key="2">
    <source>
        <dbReference type="ARBA" id="ARBA00004429"/>
    </source>
</evidence>
<dbReference type="PROSITE" id="PS50928">
    <property type="entry name" value="ABC_TM1"/>
    <property type="match status" value="1"/>
</dbReference>
<feature type="domain" description="ABC transmembrane type-1" evidence="11">
    <location>
        <begin position="66"/>
        <end position="282"/>
    </location>
</feature>
<evidence type="ECO:0000256" key="4">
    <source>
        <dbReference type="ARBA" id="ARBA00022448"/>
    </source>
</evidence>
<dbReference type="InterPro" id="IPR010065">
    <property type="entry name" value="AA_ABC_transptr_permease_3TM"/>
</dbReference>
<gene>
    <name evidence="12" type="ORF">SAMN05660653_02501</name>
</gene>
<protein>
    <submittedName>
        <fullName evidence="12">Amino acid ABC transporter membrane protein 2, PAAT family (TC 3.A.1.3.-)</fullName>
    </submittedName>
</protein>
<dbReference type="InterPro" id="IPR035906">
    <property type="entry name" value="MetI-like_sf"/>
</dbReference>
<dbReference type="CDD" id="cd06261">
    <property type="entry name" value="TM_PBP2"/>
    <property type="match status" value="1"/>
</dbReference>
<dbReference type="SUPFAM" id="SSF161098">
    <property type="entry name" value="MetI-like"/>
    <property type="match status" value="1"/>
</dbReference>
<dbReference type="Gene3D" id="1.10.3720.10">
    <property type="entry name" value="MetI-like"/>
    <property type="match status" value="1"/>
</dbReference>
<feature type="transmembrane region" description="Helical" evidence="10">
    <location>
        <begin position="72"/>
        <end position="90"/>
    </location>
</feature>
<reference evidence="12 13" key="1">
    <citation type="submission" date="2016-10" db="EMBL/GenBank/DDBJ databases">
        <authorList>
            <person name="de Groot N.N."/>
        </authorList>
    </citation>
    <scope>NUCLEOTIDE SEQUENCE [LARGE SCALE GENOMIC DNA]</scope>
    <source>
        <strain evidence="12 13">ASO4-2</strain>
    </source>
</reference>
<name>A0A1G6DZ73_9BACT</name>
<evidence type="ECO:0000313" key="12">
    <source>
        <dbReference type="EMBL" id="SDB50431.1"/>
    </source>
</evidence>
<evidence type="ECO:0000256" key="9">
    <source>
        <dbReference type="ARBA" id="ARBA00023136"/>
    </source>
</evidence>
<feature type="transmembrane region" description="Helical" evidence="10">
    <location>
        <begin position="12"/>
        <end position="31"/>
    </location>
</feature>
<keyword evidence="13" id="KW-1185">Reference proteome</keyword>
<feature type="transmembrane region" description="Helical" evidence="10">
    <location>
        <begin position="263"/>
        <end position="285"/>
    </location>
</feature>
<proteinExistence type="inferred from homology"/>
<evidence type="ECO:0000256" key="7">
    <source>
        <dbReference type="ARBA" id="ARBA00022970"/>
    </source>
</evidence>
<keyword evidence="6 10" id="KW-0812">Transmembrane</keyword>
<keyword evidence="5" id="KW-1003">Cell membrane</keyword>
<keyword evidence="7" id="KW-0029">Amino-acid transport</keyword>
<evidence type="ECO:0000256" key="3">
    <source>
        <dbReference type="ARBA" id="ARBA00010072"/>
    </source>
</evidence>
<accession>A0A1G6DZ73</accession>
<evidence type="ECO:0000313" key="13">
    <source>
        <dbReference type="Proteomes" id="UP000198771"/>
    </source>
</evidence>
<keyword evidence="4 10" id="KW-0813">Transport</keyword>
<dbReference type="NCBIfam" id="TIGR01726">
    <property type="entry name" value="HEQRo_perm_3TM"/>
    <property type="match status" value="1"/>
</dbReference>
<dbReference type="PANTHER" id="PTHR30614:SF20">
    <property type="entry name" value="GLUTAMINE TRANSPORT SYSTEM PERMEASE PROTEIN GLNP"/>
    <property type="match status" value="1"/>
</dbReference>
<comment type="function">
    <text evidence="1">Part of the binding-protein-dependent transport system for glutamine; probably responsible for the translocation of the substrate across the membrane.</text>
</comment>
<evidence type="ECO:0000256" key="10">
    <source>
        <dbReference type="RuleBase" id="RU363032"/>
    </source>
</evidence>
<sequence length="294" mass="33477">MPQKKPRFTTLDAVLILAIIAFGVFFVWRVTTTMEYQWRWHLLANYLLRWDEAAGRWVPGLVTQGLLTTIRLSFWTMLLATLIGTVMGLARSSKALFPRMVAWTYVEVVRNIPPLVLIFIFYFFLADQLMSFLGVDALLRNLPDWARDLLPWVAVPVDRMPNFLAALLTLAVYEGAYITEHVRSGIQSVERGQREAAYALGLSSWQQMRHVIFPQALSRIIPPLSGQFIATIKDTAIVSVISVQELTFQGLELMASTYMTFEIMITITALYLTVTLSFSSLAGLVERRMRRVYG</sequence>
<dbReference type="GO" id="GO:0043190">
    <property type="term" value="C:ATP-binding cassette (ABC) transporter complex"/>
    <property type="evidence" value="ECO:0007669"/>
    <property type="project" value="InterPro"/>
</dbReference>
<dbReference type="EMBL" id="FMXO01000014">
    <property type="protein sequence ID" value="SDB50431.1"/>
    <property type="molecule type" value="Genomic_DNA"/>
</dbReference>
<dbReference type="InterPro" id="IPR000515">
    <property type="entry name" value="MetI-like"/>
</dbReference>
<comment type="subcellular location">
    <subcellularLocation>
        <location evidence="2">Cell inner membrane</location>
        <topology evidence="2">Multi-pass membrane protein</topology>
    </subcellularLocation>
    <subcellularLocation>
        <location evidence="10">Cell membrane</location>
        <topology evidence="10">Multi-pass membrane protein</topology>
    </subcellularLocation>
</comment>
<dbReference type="OrthoDB" id="5470298at2"/>
<dbReference type="InterPro" id="IPR043429">
    <property type="entry name" value="ArtM/GltK/GlnP/TcyL/YhdX-like"/>
</dbReference>
<keyword evidence="9 10" id="KW-0472">Membrane</keyword>
<evidence type="ECO:0000256" key="5">
    <source>
        <dbReference type="ARBA" id="ARBA00022475"/>
    </source>
</evidence>
<organism evidence="12 13">
    <name type="scientific">Desulfonatronum thiosulfatophilum</name>
    <dbReference type="NCBI Taxonomy" id="617002"/>
    <lineage>
        <taxon>Bacteria</taxon>
        <taxon>Pseudomonadati</taxon>
        <taxon>Thermodesulfobacteriota</taxon>
        <taxon>Desulfovibrionia</taxon>
        <taxon>Desulfovibrionales</taxon>
        <taxon>Desulfonatronaceae</taxon>
        <taxon>Desulfonatronum</taxon>
    </lineage>
</organism>
<evidence type="ECO:0000256" key="1">
    <source>
        <dbReference type="ARBA" id="ARBA00003159"/>
    </source>
</evidence>
<dbReference type="Proteomes" id="UP000198771">
    <property type="component" value="Unassembled WGS sequence"/>
</dbReference>